<dbReference type="PANTHER" id="PTHR45815">
    <property type="entry name" value="PROTEIN DISULFIDE-ISOMERASE A6"/>
    <property type="match status" value="1"/>
</dbReference>
<keyword evidence="3" id="KW-1185">Reference proteome</keyword>
<dbReference type="OrthoDB" id="2121326at2759"/>
<dbReference type="VEuPathDB" id="TrichDB:TVAGG3_0314600"/>
<proteinExistence type="predicted"/>
<evidence type="ECO:0008006" key="4">
    <source>
        <dbReference type="Google" id="ProtNLM"/>
    </source>
</evidence>
<feature type="chain" id="PRO_5002643742" description="Thioredoxin domain-containing protein" evidence="1">
    <location>
        <begin position="19"/>
        <end position="327"/>
    </location>
</feature>
<feature type="signal peptide" evidence="1">
    <location>
        <begin position="1"/>
        <end position="18"/>
    </location>
</feature>
<reference evidence="2" key="1">
    <citation type="submission" date="2006-10" db="EMBL/GenBank/DDBJ databases">
        <authorList>
            <person name="Amadeo P."/>
            <person name="Zhao Q."/>
            <person name="Wortman J."/>
            <person name="Fraser-Liggett C."/>
            <person name="Carlton J."/>
        </authorList>
    </citation>
    <scope>NUCLEOTIDE SEQUENCE</scope>
    <source>
        <strain evidence="2">G3</strain>
    </source>
</reference>
<dbReference type="RefSeq" id="XP_001304163.1">
    <property type="nucleotide sequence ID" value="XM_001304162.1"/>
</dbReference>
<dbReference type="SUPFAM" id="SSF52833">
    <property type="entry name" value="Thioredoxin-like"/>
    <property type="match status" value="2"/>
</dbReference>
<evidence type="ECO:0000313" key="3">
    <source>
        <dbReference type="Proteomes" id="UP000001542"/>
    </source>
</evidence>
<gene>
    <name evidence="2" type="ORF">TVAG_210580</name>
</gene>
<dbReference type="Proteomes" id="UP000001542">
    <property type="component" value="Unassembled WGS sequence"/>
</dbReference>
<dbReference type="InParanoid" id="A2FV36"/>
<dbReference type="Gene3D" id="3.40.30.10">
    <property type="entry name" value="Glutaredoxin"/>
    <property type="match status" value="1"/>
</dbReference>
<dbReference type="InterPro" id="IPR036249">
    <property type="entry name" value="Thioredoxin-like_sf"/>
</dbReference>
<dbReference type="EMBL" id="DS114049">
    <property type="protein sequence ID" value="EAX91233.1"/>
    <property type="molecule type" value="Genomic_DNA"/>
</dbReference>
<organism evidence="2 3">
    <name type="scientific">Trichomonas vaginalis (strain ATCC PRA-98 / G3)</name>
    <dbReference type="NCBI Taxonomy" id="412133"/>
    <lineage>
        <taxon>Eukaryota</taxon>
        <taxon>Metamonada</taxon>
        <taxon>Parabasalia</taxon>
        <taxon>Trichomonadida</taxon>
        <taxon>Trichomonadidae</taxon>
        <taxon>Trichomonas</taxon>
    </lineage>
</organism>
<dbReference type="GO" id="GO:0005783">
    <property type="term" value="C:endoplasmic reticulum"/>
    <property type="evidence" value="ECO:0000318"/>
    <property type="project" value="GO_Central"/>
</dbReference>
<name>A2FV36_TRIV3</name>
<dbReference type="KEGG" id="tva:4748926"/>
<evidence type="ECO:0000313" key="2">
    <source>
        <dbReference type="EMBL" id="EAX91233.1"/>
    </source>
</evidence>
<dbReference type="PANTHER" id="PTHR45815:SF3">
    <property type="entry name" value="PROTEIN DISULFIDE-ISOMERASE A6"/>
    <property type="match status" value="1"/>
</dbReference>
<sequence length="327" mass="38044">MFFVLFCQLAFQVANVITLTPDNWQQLVDKRDPESVWLIFFRTNGHMGSKSIFPIFENASRIADGLFNFGLVTDDPDFPVLMRYKVETVPTIIILHKTGYKKYKGKYTENDLLKAAAKFLKDHTKKATLEWINEPQDTAILFTDKSFIPSLWVGISSDFRNKLRIGVTNSTEVMRAYGVTKLPSIIMMNSSYRTFYKGRISFGAISQTLTDFIQDSYEEPYVYDPDYLFPDEYQKQTANFTGYIAFAVTDELEADFQRTKDTRTPRRFKFFYGTENLPYKFMTPGTYWILQPSKNRIAKCNSAKEIFDFCAKIVDGEMKWQDLNSYL</sequence>
<dbReference type="GO" id="GO:0034976">
    <property type="term" value="P:response to endoplasmic reticulum stress"/>
    <property type="evidence" value="ECO:0000318"/>
    <property type="project" value="GO_Central"/>
</dbReference>
<evidence type="ECO:0000256" key="1">
    <source>
        <dbReference type="SAM" id="SignalP"/>
    </source>
</evidence>
<dbReference type="SMR" id="A2FV36"/>
<accession>A2FV36</accession>
<protein>
    <recommendedName>
        <fullName evidence="4">Thioredoxin domain-containing protein</fullName>
    </recommendedName>
</protein>
<dbReference type="GO" id="GO:0015035">
    <property type="term" value="F:protein-disulfide reductase activity"/>
    <property type="evidence" value="ECO:0000318"/>
    <property type="project" value="GO_Central"/>
</dbReference>
<keyword evidence="1" id="KW-0732">Signal</keyword>
<dbReference type="VEuPathDB" id="TrichDB:TVAG_210580"/>
<reference evidence="2" key="2">
    <citation type="journal article" date="2007" name="Science">
        <title>Draft genome sequence of the sexually transmitted pathogen Trichomonas vaginalis.</title>
        <authorList>
            <person name="Carlton J.M."/>
            <person name="Hirt R.P."/>
            <person name="Silva J.C."/>
            <person name="Delcher A.L."/>
            <person name="Schatz M."/>
            <person name="Zhao Q."/>
            <person name="Wortman J.R."/>
            <person name="Bidwell S.L."/>
            <person name="Alsmark U.C.M."/>
            <person name="Besteiro S."/>
            <person name="Sicheritz-Ponten T."/>
            <person name="Noel C.J."/>
            <person name="Dacks J.B."/>
            <person name="Foster P.G."/>
            <person name="Simillion C."/>
            <person name="Van de Peer Y."/>
            <person name="Miranda-Saavedra D."/>
            <person name="Barton G.J."/>
            <person name="Westrop G.D."/>
            <person name="Mueller S."/>
            <person name="Dessi D."/>
            <person name="Fiori P.L."/>
            <person name="Ren Q."/>
            <person name="Paulsen I."/>
            <person name="Zhang H."/>
            <person name="Bastida-Corcuera F.D."/>
            <person name="Simoes-Barbosa A."/>
            <person name="Brown M.T."/>
            <person name="Hayes R.D."/>
            <person name="Mukherjee M."/>
            <person name="Okumura C.Y."/>
            <person name="Schneider R."/>
            <person name="Smith A.J."/>
            <person name="Vanacova S."/>
            <person name="Villalvazo M."/>
            <person name="Haas B.J."/>
            <person name="Pertea M."/>
            <person name="Feldblyum T.V."/>
            <person name="Utterback T.R."/>
            <person name="Shu C.L."/>
            <person name="Osoegawa K."/>
            <person name="de Jong P.J."/>
            <person name="Hrdy I."/>
            <person name="Horvathova L."/>
            <person name="Zubacova Z."/>
            <person name="Dolezal P."/>
            <person name="Malik S.B."/>
            <person name="Logsdon J.M. Jr."/>
            <person name="Henze K."/>
            <person name="Gupta A."/>
            <person name="Wang C.C."/>
            <person name="Dunne R.L."/>
            <person name="Upcroft J.A."/>
            <person name="Upcroft P."/>
            <person name="White O."/>
            <person name="Salzberg S.L."/>
            <person name="Tang P."/>
            <person name="Chiu C.-H."/>
            <person name="Lee Y.-S."/>
            <person name="Embley T.M."/>
            <person name="Coombs G.H."/>
            <person name="Mottram J.C."/>
            <person name="Tachezy J."/>
            <person name="Fraser-Liggett C.M."/>
            <person name="Johnson P.J."/>
        </authorList>
    </citation>
    <scope>NUCLEOTIDE SEQUENCE [LARGE SCALE GENOMIC DNA]</scope>
    <source>
        <strain evidence="2">G3</strain>
    </source>
</reference>
<dbReference type="AlphaFoldDB" id="A2FV36"/>